<dbReference type="EMBL" id="FZOK01000022">
    <property type="protein sequence ID" value="SNS75324.1"/>
    <property type="molecule type" value="Genomic_DNA"/>
</dbReference>
<feature type="transmembrane region" description="Helical" evidence="2">
    <location>
        <begin position="124"/>
        <end position="145"/>
    </location>
</feature>
<feature type="transmembrane region" description="Helical" evidence="2">
    <location>
        <begin position="23"/>
        <end position="46"/>
    </location>
</feature>
<feature type="coiled-coil region" evidence="1">
    <location>
        <begin position="144"/>
        <end position="196"/>
    </location>
</feature>
<gene>
    <name evidence="3" type="ORF">SAMN06295967_12212</name>
</gene>
<sequence length="199" mass="23255">MISCTLGEKLFLNIMLKVKISKILTFLVLVSVFYANGIAMGTSSLIGDIELKIKPASNSEGFLVMEKQDWESFKIRLENDLSQFSKKQDSLNRIIRQQSDSLMRWKTIRTVEPIVESSSRQSNVFPWTLCIILVILGLIALSYIFNANNKIHDTKERYQNLEDQYESSKRHWIDKERQFKRMLIDLNNRIEELEQDSTE</sequence>
<evidence type="ECO:0000256" key="2">
    <source>
        <dbReference type="SAM" id="Phobius"/>
    </source>
</evidence>
<evidence type="ECO:0000256" key="1">
    <source>
        <dbReference type="SAM" id="Coils"/>
    </source>
</evidence>
<keyword evidence="2" id="KW-1133">Transmembrane helix</keyword>
<keyword evidence="2" id="KW-0812">Transmembrane</keyword>
<accession>A0A239H4Z1</accession>
<keyword evidence="2" id="KW-0472">Membrane</keyword>
<dbReference type="AlphaFoldDB" id="A0A239H4Z1"/>
<keyword evidence="1" id="KW-0175">Coiled coil</keyword>
<dbReference type="Proteomes" id="UP000198480">
    <property type="component" value="Unassembled WGS sequence"/>
</dbReference>
<evidence type="ECO:0000313" key="3">
    <source>
        <dbReference type="EMBL" id="SNS75324.1"/>
    </source>
</evidence>
<proteinExistence type="predicted"/>
<evidence type="ECO:0000313" key="4">
    <source>
        <dbReference type="Proteomes" id="UP000198480"/>
    </source>
</evidence>
<organism evidence="3 4">
    <name type="scientific">Belliella buryatensis</name>
    <dbReference type="NCBI Taxonomy" id="1500549"/>
    <lineage>
        <taxon>Bacteria</taxon>
        <taxon>Pseudomonadati</taxon>
        <taxon>Bacteroidota</taxon>
        <taxon>Cytophagia</taxon>
        <taxon>Cytophagales</taxon>
        <taxon>Cyclobacteriaceae</taxon>
        <taxon>Belliella</taxon>
    </lineage>
</organism>
<protein>
    <submittedName>
        <fullName evidence="3">Uncharacterized protein</fullName>
    </submittedName>
</protein>
<keyword evidence="4" id="KW-1185">Reference proteome</keyword>
<name>A0A239H4Z1_9BACT</name>
<reference evidence="4" key="1">
    <citation type="submission" date="2017-06" db="EMBL/GenBank/DDBJ databases">
        <authorList>
            <person name="Varghese N."/>
            <person name="Submissions S."/>
        </authorList>
    </citation>
    <scope>NUCLEOTIDE SEQUENCE [LARGE SCALE GENOMIC DNA]</scope>
    <source>
        <strain evidence="4">5C</strain>
    </source>
</reference>